<proteinExistence type="predicted"/>
<dbReference type="Proteomes" id="UP000075243">
    <property type="component" value="Unassembled WGS sequence"/>
</dbReference>
<evidence type="ECO:0008006" key="3">
    <source>
        <dbReference type="Google" id="ProtNLM"/>
    </source>
</evidence>
<dbReference type="PANTHER" id="PTHR33103:SF43">
    <property type="entry name" value="DUF674 FAMILY PROTEIN"/>
    <property type="match status" value="1"/>
</dbReference>
<organism evidence="1 2">
    <name type="scientific">Cajanus cajan</name>
    <name type="common">Pigeon pea</name>
    <name type="synonym">Cajanus indicus</name>
    <dbReference type="NCBI Taxonomy" id="3821"/>
    <lineage>
        <taxon>Eukaryota</taxon>
        <taxon>Viridiplantae</taxon>
        <taxon>Streptophyta</taxon>
        <taxon>Embryophyta</taxon>
        <taxon>Tracheophyta</taxon>
        <taxon>Spermatophyta</taxon>
        <taxon>Magnoliopsida</taxon>
        <taxon>eudicotyledons</taxon>
        <taxon>Gunneridae</taxon>
        <taxon>Pentapetalae</taxon>
        <taxon>rosids</taxon>
        <taxon>fabids</taxon>
        <taxon>Fabales</taxon>
        <taxon>Fabaceae</taxon>
        <taxon>Papilionoideae</taxon>
        <taxon>50 kb inversion clade</taxon>
        <taxon>NPAAA clade</taxon>
        <taxon>indigoferoid/millettioid clade</taxon>
        <taxon>Phaseoleae</taxon>
        <taxon>Cajanus</taxon>
    </lineage>
</organism>
<reference evidence="1" key="1">
    <citation type="journal article" date="2012" name="Nat. Biotechnol.">
        <title>Draft genome sequence of pigeonpea (Cajanus cajan), an orphan legume crop of resource-poor farmers.</title>
        <authorList>
            <person name="Varshney R.K."/>
            <person name="Chen W."/>
            <person name="Li Y."/>
            <person name="Bharti A.K."/>
            <person name="Saxena R.K."/>
            <person name="Schlueter J.A."/>
            <person name="Donoghue M.T."/>
            <person name="Azam S."/>
            <person name="Fan G."/>
            <person name="Whaley A.M."/>
            <person name="Farmer A.D."/>
            <person name="Sheridan J."/>
            <person name="Iwata A."/>
            <person name="Tuteja R."/>
            <person name="Penmetsa R.V."/>
            <person name="Wu W."/>
            <person name="Upadhyaya H.D."/>
            <person name="Yang S.P."/>
            <person name="Shah T."/>
            <person name="Saxena K.B."/>
            <person name="Michael T."/>
            <person name="McCombie W.R."/>
            <person name="Yang B."/>
            <person name="Zhang G."/>
            <person name="Yang H."/>
            <person name="Wang J."/>
            <person name="Spillane C."/>
            <person name="Cook D.R."/>
            <person name="May G.D."/>
            <person name="Xu X."/>
            <person name="Jackson S.A."/>
        </authorList>
    </citation>
    <scope>NUCLEOTIDE SEQUENCE [LARGE SCALE GENOMIC DNA]</scope>
</reference>
<dbReference type="Pfam" id="PF05056">
    <property type="entry name" value="DUF674"/>
    <property type="match status" value="1"/>
</dbReference>
<evidence type="ECO:0000313" key="2">
    <source>
        <dbReference type="Proteomes" id="UP000075243"/>
    </source>
</evidence>
<dbReference type="EMBL" id="KQ483809">
    <property type="protein sequence ID" value="KYP40855.1"/>
    <property type="molecule type" value="Genomic_DNA"/>
</dbReference>
<dbReference type="InterPro" id="IPR007750">
    <property type="entry name" value="DUF674"/>
</dbReference>
<dbReference type="OMA" id="CECDPKS"/>
<dbReference type="Gramene" id="C.cajan_37041.t">
    <property type="protein sequence ID" value="C.cajan_37041.t"/>
    <property type="gene ID" value="C.cajan_37041"/>
</dbReference>
<keyword evidence="2" id="KW-1185">Reference proteome</keyword>
<dbReference type="AlphaFoldDB" id="A0A151REM3"/>
<evidence type="ECO:0000313" key="1">
    <source>
        <dbReference type="EMBL" id="KYP40855.1"/>
    </source>
</evidence>
<sequence length="494" mass="55294">MAASKTEQQVTLKLMVIKKRNKVLFAEAGKDFVDVLFSFLTLPLGTIARLVRKESNMVSSKVGSLSSLYESVENLDEECLCDKEMLLRPRNSMDVYCKNVELNIDDTNSSEYFVCNNLVKCRYNSPVFLSTNQNNRCTCGAMLAKPIFPKRSEGFDGFVKKCNGSFLITDELKVLPNSLVTFLHLLKSYGIKDMSSLDEVILTITKNQDFVFNELFDVMIIVLDLLKGCLYSKTTLTDVFLEQLYFEKLFTRNEFVPCDFDANVSSCKIKVKIMQRKSNGKILFAQGNKDFVDFLFSFLTIPLGGVVHLMEGCSFIGSVDGLYKSVINLDEDYWTSKEVKIKFANPVLAHVFKLSNMLLPICSDVPKYYCCTIRHNLFGYLTDSYLTSTHKKIDSTMGNCTALVFVDSICDTGNSDGYAKGPTMYIATDDLVVMPMSSISVISLLNSMSIPVNDLIEKEVSIGVKEGVRILQASLMSTSALTIGLSHLTKVEKN</sequence>
<gene>
    <name evidence="1" type="ORF">KK1_037779</name>
</gene>
<name>A0A151REM3_CAJCA</name>
<dbReference type="PANTHER" id="PTHR33103">
    <property type="entry name" value="OS01G0153900 PROTEIN"/>
    <property type="match status" value="1"/>
</dbReference>
<accession>A0A151REM3</accession>
<protein>
    <recommendedName>
        <fullName evidence="3">DUF674 family protein</fullName>
    </recommendedName>
</protein>